<keyword evidence="6 9" id="KW-0371">Homeobox</keyword>
<evidence type="ECO:0000313" key="13">
    <source>
        <dbReference type="EMBL" id="KAK0138206.1"/>
    </source>
</evidence>
<feature type="region of interest" description="Disordered" evidence="11">
    <location>
        <begin position="218"/>
        <end position="317"/>
    </location>
</feature>
<keyword evidence="5 9" id="KW-0238">DNA-binding</keyword>
<comment type="caution">
    <text evidence="13">The sequence shown here is derived from an EMBL/GenBank/DDBJ whole genome shotgun (WGS) entry which is preliminary data.</text>
</comment>
<dbReference type="SMART" id="SM00389">
    <property type="entry name" value="HOX"/>
    <property type="match status" value="1"/>
</dbReference>
<dbReference type="PANTHER" id="PTHR45970">
    <property type="entry name" value="AGAP004664-PA"/>
    <property type="match status" value="1"/>
</dbReference>
<evidence type="ECO:0000313" key="14">
    <source>
        <dbReference type="Proteomes" id="UP001174136"/>
    </source>
</evidence>
<evidence type="ECO:0000256" key="9">
    <source>
        <dbReference type="PROSITE-ProRule" id="PRU00108"/>
    </source>
</evidence>
<comment type="similarity">
    <text evidence="2">Belongs to the Abd-B homeobox family.</text>
</comment>
<dbReference type="GO" id="GO:0048704">
    <property type="term" value="P:embryonic skeletal system morphogenesis"/>
    <property type="evidence" value="ECO:0007669"/>
    <property type="project" value="TreeGrafter"/>
</dbReference>
<evidence type="ECO:0000256" key="11">
    <source>
        <dbReference type="SAM" id="MobiDB-lite"/>
    </source>
</evidence>
<feature type="domain" description="Homeobox" evidence="12">
    <location>
        <begin position="322"/>
        <end position="382"/>
    </location>
</feature>
<dbReference type="SUPFAM" id="SSF46689">
    <property type="entry name" value="Homeodomain-like"/>
    <property type="match status" value="1"/>
</dbReference>
<sequence length="392" mass="43361">MTQTSCDEDAGEDAVFRCFPALFLQDPNADSVNNSQAYYMDDRKMARNVQEEPCQLIGDVSQRHQTDRRGSRTGGDPNANFSNFSNGFRQTVLNGFSPWTNPSSSSPSSSSSSQAAHTQLQSASSSSAQSLSSLFHSHHPLGHHHHHQHHQQQHPYYGSQAQTHAQHLTANPGTLSSSEGRFVRCWEETPVLASPQPPPSSQLADGFPAALCAQADLLLHGGGGSSPPTPRRYETIKPESSPQPSESAPEDADFVSLAKVGPAAPRHRGARVLGLGEEDTDDEGDRRRGDGDGGDGDDDGGARKRQQPPEPTNPSVNWIHAKSTRKKRCPYSKHQTLELEKEFLYNMYLTRDRRVEVAGVLSLTERQVKIWFQNRRMKMKKLMSRDRRGMND</sequence>
<dbReference type="InterPro" id="IPR017970">
    <property type="entry name" value="Homeobox_CS"/>
</dbReference>
<dbReference type="GO" id="GO:0000978">
    <property type="term" value="F:RNA polymerase II cis-regulatory region sequence-specific DNA binding"/>
    <property type="evidence" value="ECO:0007669"/>
    <property type="project" value="TreeGrafter"/>
</dbReference>
<dbReference type="CDD" id="cd00086">
    <property type="entry name" value="homeodomain"/>
    <property type="match status" value="1"/>
</dbReference>
<feature type="region of interest" description="Disordered" evidence="11">
    <location>
        <begin position="58"/>
        <end position="177"/>
    </location>
</feature>
<protein>
    <submittedName>
        <fullName evidence="13">Homeobox protein Hox-D9b</fullName>
    </submittedName>
</protein>
<evidence type="ECO:0000259" key="12">
    <source>
        <dbReference type="PROSITE" id="PS50071"/>
    </source>
</evidence>
<dbReference type="EMBL" id="JAOPHQ010004748">
    <property type="protein sequence ID" value="KAK0138206.1"/>
    <property type="molecule type" value="Genomic_DNA"/>
</dbReference>
<evidence type="ECO:0000256" key="8">
    <source>
        <dbReference type="ARBA" id="ARBA00023242"/>
    </source>
</evidence>
<dbReference type="GO" id="GO:0000981">
    <property type="term" value="F:DNA-binding transcription factor activity, RNA polymerase II-specific"/>
    <property type="evidence" value="ECO:0007669"/>
    <property type="project" value="InterPro"/>
</dbReference>
<evidence type="ECO:0000256" key="1">
    <source>
        <dbReference type="ARBA" id="ARBA00004123"/>
    </source>
</evidence>
<feature type="compositionally biased region" description="Low complexity" evidence="11">
    <location>
        <begin position="238"/>
        <end position="247"/>
    </location>
</feature>
<proteinExistence type="inferred from homology"/>
<dbReference type="PROSITE" id="PS50071">
    <property type="entry name" value="HOMEOBOX_2"/>
    <property type="match status" value="1"/>
</dbReference>
<dbReference type="GO" id="GO:0009952">
    <property type="term" value="P:anterior/posterior pattern specification"/>
    <property type="evidence" value="ECO:0007669"/>
    <property type="project" value="TreeGrafter"/>
</dbReference>
<evidence type="ECO:0000256" key="4">
    <source>
        <dbReference type="ARBA" id="ARBA00023015"/>
    </source>
</evidence>
<evidence type="ECO:0000256" key="3">
    <source>
        <dbReference type="ARBA" id="ARBA00022473"/>
    </source>
</evidence>
<dbReference type="Pfam" id="PF00046">
    <property type="entry name" value="Homeodomain"/>
    <property type="match status" value="1"/>
</dbReference>
<keyword evidence="7" id="KW-0804">Transcription</keyword>
<evidence type="ECO:0000256" key="5">
    <source>
        <dbReference type="ARBA" id="ARBA00023125"/>
    </source>
</evidence>
<feature type="DNA-binding region" description="Homeobox" evidence="9">
    <location>
        <begin position="324"/>
        <end position="383"/>
    </location>
</feature>
<organism evidence="13 14">
    <name type="scientific">Merluccius polli</name>
    <name type="common">Benguela hake</name>
    <name type="synonym">Merluccius cadenati</name>
    <dbReference type="NCBI Taxonomy" id="89951"/>
    <lineage>
        <taxon>Eukaryota</taxon>
        <taxon>Metazoa</taxon>
        <taxon>Chordata</taxon>
        <taxon>Craniata</taxon>
        <taxon>Vertebrata</taxon>
        <taxon>Euteleostomi</taxon>
        <taxon>Actinopterygii</taxon>
        <taxon>Neopterygii</taxon>
        <taxon>Teleostei</taxon>
        <taxon>Neoteleostei</taxon>
        <taxon>Acanthomorphata</taxon>
        <taxon>Zeiogadaria</taxon>
        <taxon>Gadariae</taxon>
        <taxon>Gadiformes</taxon>
        <taxon>Gadoidei</taxon>
        <taxon>Merlucciidae</taxon>
        <taxon>Merluccius</taxon>
    </lineage>
</organism>
<dbReference type="Proteomes" id="UP001174136">
    <property type="component" value="Unassembled WGS sequence"/>
</dbReference>
<dbReference type="InterPro" id="IPR009057">
    <property type="entry name" value="Homeodomain-like_sf"/>
</dbReference>
<gene>
    <name evidence="13" type="primary">hoxd9b_1</name>
    <name evidence="13" type="ORF">N1851_025479</name>
</gene>
<dbReference type="InterPro" id="IPR020479">
    <property type="entry name" value="HD_metazoa"/>
</dbReference>
<feature type="compositionally biased region" description="Low complexity" evidence="11">
    <location>
        <begin position="102"/>
        <end position="135"/>
    </location>
</feature>
<dbReference type="Gene3D" id="1.10.10.60">
    <property type="entry name" value="Homeodomain-like"/>
    <property type="match status" value="1"/>
</dbReference>
<dbReference type="GO" id="GO:0009954">
    <property type="term" value="P:proximal/distal pattern formation"/>
    <property type="evidence" value="ECO:0007669"/>
    <property type="project" value="TreeGrafter"/>
</dbReference>
<evidence type="ECO:0000256" key="2">
    <source>
        <dbReference type="ARBA" id="ARBA00006317"/>
    </source>
</evidence>
<keyword evidence="3" id="KW-0217">Developmental protein</keyword>
<dbReference type="PRINTS" id="PR00024">
    <property type="entry name" value="HOMEOBOX"/>
</dbReference>
<feature type="compositionally biased region" description="Basic residues" evidence="11">
    <location>
        <begin position="136"/>
        <end position="152"/>
    </location>
</feature>
<dbReference type="PANTHER" id="PTHR45970:SF3">
    <property type="entry name" value="HOMEOBOX PROTEIN HOX-A9"/>
    <property type="match status" value="1"/>
</dbReference>
<reference evidence="13" key="1">
    <citation type="journal article" date="2023" name="Front. Mar. Sci.">
        <title>A new Merluccius polli reference genome to investigate the effects of global change in West African waters.</title>
        <authorList>
            <person name="Mateo J.L."/>
            <person name="Blanco-Fernandez C."/>
            <person name="Garcia-Vazquez E."/>
            <person name="Machado-Schiaffino G."/>
        </authorList>
    </citation>
    <scope>NUCLEOTIDE SEQUENCE</scope>
    <source>
        <strain evidence="13">C29</strain>
        <tissue evidence="13">Fin</tissue>
    </source>
</reference>
<feature type="compositionally biased region" description="Polar residues" evidence="11">
    <location>
        <begin position="159"/>
        <end position="177"/>
    </location>
</feature>
<dbReference type="InterPro" id="IPR001356">
    <property type="entry name" value="HD"/>
</dbReference>
<name>A0AA47MDR5_MERPO</name>
<dbReference type="InterPro" id="IPR017112">
    <property type="entry name" value="HXA9/HXB9/HXC9"/>
</dbReference>
<evidence type="ECO:0000256" key="7">
    <source>
        <dbReference type="ARBA" id="ARBA00023163"/>
    </source>
</evidence>
<accession>A0AA47MDR5</accession>
<keyword evidence="8 9" id="KW-0539">Nucleus</keyword>
<dbReference type="AlphaFoldDB" id="A0AA47MDR5"/>
<evidence type="ECO:0000256" key="6">
    <source>
        <dbReference type="ARBA" id="ARBA00023155"/>
    </source>
</evidence>
<feature type="compositionally biased region" description="Polar residues" evidence="11">
    <location>
        <begin position="79"/>
        <end position="101"/>
    </location>
</feature>
<keyword evidence="4" id="KW-0805">Transcription regulation</keyword>
<comment type="subcellular location">
    <subcellularLocation>
        <location evidence="1 9 10">Nucleus</location>
    </subcellularLocation>
</comment>
<dbReference type="GO" id="GO:0005634">
    <property type="term" value="C:nucleus"/>
    <property type="evidence" value="ECO:0007669"/>
    <property type="project" value="UniProtKB-SubCell"/>
</dbReference>
<feature type="compositionally biased region" description="Basic and acidic residues" evidence="11">
    <location>
        <begin position="61"/>
        <end position="70"/>
    </location>
</feature>
<evidence type="ECO:0000256" key="10">
    <source>
        <dbReference type="RuleBase" id="RU000682"/>
    </source>
</evidence>
<keyword evidence="14" id="KW-1185">Reference proteome</keyword>
<dbReference type="PROSITE" id="PS00027">
    <property type="entry name" value="HOMEOBOX_1"/>
    <property type="match status" value="1"/>
</dbReference>